<reference evidence="1 2" key="1">
    <citation type="submission" date="2019-03" db="EMBL/GenBank/DDBJ databases">
        <title>Draft genome of Massilia hortus sp. nov., a novel bacterial species of the Oxalobacteraceae family.</title>
        <authorList>
            <person name="Peta V."/>
            <person name="Raths R."/>
            <person name="Bucking H."/>
        </authorList>
    </citation>
    <scope>NUCLEOTIDE SEQUENCE [LARGE SCALE GENOMIC DNA]</scope>
    <source>
        <strain evidence="1 2">ONC3</strain>
    </source>
</reference>
<organism evidence="1 2">
    <name type="scientific">Massilia horti</name>
    <dbReference type="NCBI Taxonomy" id="2562153"/>
    <lineage>
        <taxon>Bacteria</taxon>
        <taxon>Pseudomonadati</taxon>
        <taxon>Pseudomonadota</taxon>
        <taxon>Betaproteobacteria</taxon>
        <taxon>Burkholderiales</taxon>
        <taxon>Oxalobacteraceae</taxon>
        <taxon>Telluria group</taxon>
        <taxon>Massilia</taxon>
    </lineage>
</organism>
<sequence length="86" mass="9632">METAKWVVGEEYDEVAFLRLKSALHHLQYDVQDQWSGLAGSQDVQQWTVVSPKGQLVIESETYVGLSVEGLSPLVSELRAVYEHAV</sequence>
<dbReference type="EMBL" id="SPUM01000078">
    <property type="protein sequence ID" value="TFW31853.1"/>
    <property type="molecule type" value="Genomic_DNA"/>
</dbReference>
<dbReference type="AlphaFoldDB" id="A0A4Y9SYX4"/>
<comment type="caution">
    <text evidence="1">The sequence shown here is derived from an EMBL/GenBank/DDBJ whole genome shotgun (WGS) entry which is preliminary data.</text>
</comment>
<protein>
    <submittedName>
        <fullName evidence="1">Uncharacterized protein</fullName>
    </submittedName>
</protein>
<name>A0A4Y9SYX4_9BURK</name>
<evidence type="ECO:0000313" key="2">
    <source>
        <dbReference type="Proteomes" id="UP000297258"/>
    </source>
</evidence>
<dbReference type="Proteomes" id="UP000297258">
    <property type="component" value="Unassembled WGS sequence"/>
</dbReference>
<gene>
    <name evidence="1" type="ORF">E4O92_12050</name>
</gene>
<evidence type="ECO:0000313" key="1">
    <source>
        <dbReference type="EMBL" id="TFW31853.1"/>
    </source>
</evidence>
<keyword evidence="2" id="KW-1185">Reference proteome</keyword>
<accession>A0A4Y9SYX4</accession>
<proteinExistence type="predicted"/>
<dbReference type="RefSeq" id="WP_135190016.1">
    <property type="nucleotide sequence ID" value="NZ_SPUM01000078.1"/>
</dbReference>
<dbReference type="OrthoDB" id="8778730at2"/>